<reference evidence="2 3" key="1">
    <citation type="submission" date="2019-05" db="EMBL/GenBank/DDBJ databases">
        <title>The compact genome of Giardia muris reveals important steps in the evolution of intestinal protozoan parasites.</title>
        <authorList>
            <person name="Xu F."/>
            <person name="Jimenez-Gonzalez A."/>
            <person name="Einarsson E."/>
            <person name="Astvaldsson A."/>
            <person name="Peirasmaki D."/>
            <person name="Eckmann L."/>
            <person name="Andersson J.O."/>
            <person name="Svard S.G."/>
            <person name="Jerlstrom-Hultqvist J."/>
        </authorList>
    </citation>
    <scope>NUCLEOTIDE SEQUENCE [LARGE SCALE GENOMIC DNA]</scope>
    <source>
        <strain evidence="2 3">Roberts-Thomson</strain>
    </source>
</reference>
<feature type="transmembrane region" description="Helical" evidence="1">
    <location>
        <begin position="81"/>
        <end position="106"/>
    </location>
</feature>
<keyword evidence="1" id="KW-1133">Transmembrane helix</keyword>
<keyword evidence="3" id="KW-1185">Reference proteome</keyword>
<dbReference type="AlphaFoldDB" id="A0A4Z1SUR3"/>
<feature type="transmembrane region" description="Helical" evidence="1">
    <location>
        <begin position="220"/>
        <end position="239"/>
    </location>
</feature>
<feature type="transmembrane region" description="Helical" evidence="1">
    <location>
        <begin position="45"/>
        <end position="69"/>
    </location>
</feature>
<evidence type="ECO:0000313" key="2">
    <source>
        <dbReference type="EMBL" id="TNJ28695.1"/>
    </source>
</evidence>
<organism evidence="2 3">
    <name type="scientific">Giardia muris</name>
    <dbReference type="NCBI Taxonomy" id="5742"/>
    <lineage>
        <taxon>Eukaryota</taxon>
        <taxon>Metamonada</taxon>
        <taxon>Diplomonadida</taxon>
        <taxon>Hexamitidae</taxon>
        <taxon>Giardiinae</taxon>
        <taxon>Giardia</taxon>
    </lineage>
</organism>
<proteinExistence type="predicted"/>
<dbReference type="Proteomes" id="UP000315496">
    <property type="component" value="Chromosome 2"/>
</dbReference>
<dbReference type="EMBL" id="VDLU01000002">
    <property type="protein sequence ID" value="TNJ28695.1"/>
    <property type="molecule type" value="Genomic_DNA"/>
</dbReference>
<keyword evidence="1" id="KW-0812">Transmembrane</keyword>
<feature type="transmembrane region" description="Helical" evidence="1">
    <location>
        <begin position="176"/>
        <end position="208"/>
    </location>
</feature>
<keyword evidence="1" id="KW-0472">Membrane</keyword>
<name>A0A4Z1SUR3_GIAMU</name>
<feature type="transmembrane region" description="Helical" evidence="1">
    <location>
        <begin position="137"/>
        <end position="156"/>
    </location>
</feature>
<gene>
    <name evidence="2" type="ORF">GMRT_13221</name>
</gene>
<comment type="caution">
    <text evidence="2">The sequence shown here is derived from an EMBL/GenBank/DDBJ whole genome shotgun (WGS) entry which is preliminary data.</text>
</comment>
<sequence length="264" mass="28925">MSESIESARTTLIYTTLVMILILGGSLGGVWIVTAPRLTKTPLDLPIPIVIIAAVALVGGAIYWIVWLFHTRARHTLLERVVVCAIRVYTLAMSIISLSITAYWIPLVGTCLMGLILFADLAGIYIVYLLPDSLWCVQVYSMEIAWTTYLLSIGALRTISSKGLDSWLDRASLICLPVVCLISILSGLIFLSWMGPLFVGIIIFGVLLQQPSFTMQIEGYCLLALVVISSVGIGIYLALKGRTAPSEPERRLLLQRTSVQLVPN</sequence>
<evidence type="ECO:0000256" key="1">
    <source>
        <dbReference type="SAM" id="Phobius"/>
    </source>
</evidence>
<protein>
    <submittedName>
        <fullName evidence="2">Uncharacterized protein</fullName>
    </submittedName>
</protein>
<dbReference type="VEuPathDB" id="GiardiaDB:GMRT_13221"/>
<feature type="transmembrane region" description="Helical" evidence="1">
    <location>
        <begin position="12"/>
        <end position="33"/>
    </location>
</feature>
<accession>A0A4Z1SUR3</accession>
<feature type="transmembrane region" description="Helical" evidence="1">
    <location>
        <begin position="112"/>
        <end position="130"/>
    </location>
</feature>
<evidence type="ECO:0000313" key="3">
    <source>
        <dbReference type="Proteomes" id="UP000315496"/>
    </source>
</evidence>